<dbReference type="PANTHER" id="PTHR43767:SF10">
    <property type="entry name" value="SURFACTIN SYNTHASE SUBUNIT 1"/>
    <property type="match status" value="1"/>
</dbReference>
<dbReference type="AlphaFoldDB" id="A0A1R4G539"/>
<keyword evidence="1" id="KW-0472">Membrane</keyword>
<feature type="transmembrane region" description="Helical" evidence="1">
    <location>
        <begin position="258"/>
        <end position="279"/>
    </location>
</feature>
<keyword evidence="4" id="KW-0436">Ligase</keyword>
<dbReference type="InterPro" id="IPR025110">
    <property type="entry name" value="AMP-bd_C"/>
</dbReference>
<dbReference type="InterPro" id="IPR020845">
    <property type="entry name" value="AMP-binding_CS"/>
</dbReference>
<dbReference type="InterPro" id="IPR000873">
    <property type="entry name" value="AMP-dep_synth/lig_dom"/>
</dbReference>
<dbReference type="EMBL" id="FUHU01000038">
    <property type="protein sequence ID" value="SJM63203.1"/>
    <property type="molecule type" value="Genomic_DNA"/>
</dbReference>
<dbReference type="InterPro" id="IPR042099">
    <property type="entry name" value="ANL_N_sf"/>
</dbReference>
<evidence type="ECO:0000313" key="5">
    <source>
        <dbReference type="Proteomes" id="UP000195787"/>
    </source>
</evidence>
<dbReference type="PROSITE" id="PS00455">
    <property type="entry name" value="AMP_BINDING"/>
    <property type="match status" value="1"/>
</dbReference>
<dbReference type="Pfam" id="PF13193">
    <property type="entry name" value="AMP-binding_C"/>
    <property type="match status" value="1"/>
</dbReference>
<dbReference type="GO" id="GO:0004467">
    <property type="term" value="F:long-chain fatty acid-CoA ligase activity"/>
    <property type="evidence" value="ECO:0007669"/>
    <property type="project" value="UniProtKB-EC"/>
</dbReference>
<feature type="domain" description="AMP-dependent synthetase/ligase" evidence="2">
    <location>
        <begin position="36"/>
        <end position="425"/>
    </location>
</feature>
<feature type="domain" description="AMP-binding enzyme C-terminal" evidence="3">
    <location>
        <begin position="476"/>
        <end position="552"/>
    </location>
</feature>
<dbReference type="GeneID" id="303173298"/>
<gene>
    <name evidence="4" type="ORF">CZ674_08755</name>
</gene>
<dbReference type="PANTHER" id="PTHR43767">
    <property type="entry name" value="LONG-CHAIN-FATTY-ACID--COA LIGASE"/>
    <property type="match status" value="1"/>
</dbReference>
<keyword evidence="1" id="KW-0812">Transmembrane</keyword>
<organism evidence="4 5">
    <name type="scientific">Agrococcus casei LMG 22410</name>
    <dbReference type="NCBI Taxonomy" id="1255656"/>
    <lineage>
        <taxon>Bacteria</taxon>
        <taxon>Bacillati</taxon>
        <taxon>Actinomycetota</taxon>
        <taxon>Actinomycetes</taxon>
        <taxon>Micrococcales</taxon>
        <taxon>Microbacteriaceae</taxon>
        <taxon>Agrococcus</taxon>
    </lineage>
</organism>
<proteinExistence type="predicted"/>
<dbReference type="InterPro" id="IPR050237">
    <property type="entry name" value="ATP-dep_AMP-bd_enzyme"/>
</dbReference>
<evidence type="ECO:0000259" key="3">
    <source>
        <dbReference type="Pfam" id="PF13193"/>
    </source>
</evidence>
<keyword evidence="5" id="KW-1185">Reference proteome</keyword>
<accession>A0A1R4G539</accession>
<dbReference type="SUPFAM" id="SSF56801">
    <property type="entry name" value="Acetyl-CoA synthetase-like"/>
    <property type="match status" value="1"/>
</dbReference>
<dbReference type="Gene3D" id="3.30.300.30">
    <property type="match status" value="1"/>
</dbReference>
<protein>
    <submittedName>
        <fullName evidence="4">Long-chain-fatty-acid--CoA ligase</fullName>
        <ecNumber evidence="4">6.2.1.3</ecNumber>
    </submittedName>
</protein>
<sequence>MDAQQMNATRAWTASYAEGVPTDIEPVNDSMYDQLAWAAGAYADSPALEFFGAELTFAQLHDRVLRFAGGLRELGIGKGDRVALVMPNCPQHVIAFFAIARLGAIVVEHNPLYTRSELLTQFSDHRARVTVAWDKVAPTVLSLAGDVDVDTVISVDMTKMMPLKMRALLKLPIAKAKESRAKLTAKAPGTVPFDKVAGHAPIEESHPKPTAEDIACFSYTSGTTSTPKGVMLTHSNLLSNGRQGAAWMPEFKKGKETIYSFLPMFHSFGMLLGVTYGVVSASRVTLFPTFDPDLIVNASKGNPATFVPGVPPMYDRLARVAKDGNLDLSHAQYAMSGAMTLSDPVVNRWEAVAAGKLNEGYGLTEASPFLFANPFGPTRKIGTIGLPCPSTHMKVVDPDDTSVEVELGEVGELIVKGPQVFQGYWNNDEETAKTLLPDGWLRTGDLVTQDSDGFVTIVDRKKEIIITGGFNVSPSEVEQVITGAPGVAEAAVVGIARGSSGAESITAVIVLEEGAQFDEEAVRAHAREHLSEHKVPRSYQVWDELPKSLLGKVLRRQVKDRILAERSS</sequence>
<dbReference type="InterPro" id="IPR045851">
    <property type="entry name" value="AMP-bd_C_sf"/>
</dbReference>
<name>A0A1R4G539_9MICO</name>
<keyword evidence="1" id="KW-1133">Transmembrane helix</keyword>
<dbReference type="Gene3D" id="3.40.50.12780">
    <property type="entry name" value="N-terminal domain of ligase-like"/>
    <property type="match status" value="1"/>
</dbReference>
<dbReference type="Pfam" id="PF00501">
    <property type="entry name" value="AMP-binding"/>
    <property type="match status" value="1"/>
</dbReference>
<evidence type="ECO:0000259" key="2">
    <source>
        <dbReference type="Pfam" id="PF00501"/>
    </source>
</evidence>
<dbReference type="RefSeq" id="WP_234988525.1">
    <property type="nucleotide sequence ID" value="NZ_FUHU01000038.1"/>
</dbReference>
<evidence type="ECO:0000256" key="1">
    <source>
        <dbReference type="SAM" id="Phobius"/>
    </source>
</evidence>
<dbReference type="Proteomes" id="UP000195787">
    <property type="component" value="Unassembled WGS sequence"/>
</dbReference>
<evidence type="ECO:0000313" key="4">
    <source>
        <dbReference type="EMBL" id="SJM63203.1"/>
    </source>
</evidence>
<dbReference type="EC" id="6.2.1.3" evidence="4"/>
<reference evidence="4 5" key="1">
    <citation type="submission" date="2017-02" db="EMBL/GenBank/DDBJ databases">
        <authorList>
            <person name="Peterson S.W."/>
        </authorList>
    </citation>
    <scope>NUCLEOTIDE SEQUENCE [LARGE SCALE GENOMIC DNA]</scope>
    <source>
        <strain evidence="4 5">LMG 22410</strain>
    </source>
</reference>